<dbReference type="AlphaFoldDB" id="A0A6P7HWR1"/>
<dbReference type="InterPro" id="IPR017403">
    <property type="entry name" value="PODXL"/>
</dbReference>
<evidence type="ECO:0000256" key="11">
    <source>
        <dbReference type="ARBA" id="ARBA00022692"/>
    </source>
</evidence>
<keyword evidence="22" id="KW-1185">Reference proteome</keyword>
<dbReference type="GO" id="GO:0022408">
    <property type="term" value="P:negative regulation of cell-cell adhesion"/>
    <property type="evidence" value="ECO:0007669"/>
    <property type="project" value="TreeGrafter"/>
</dbReference>
<dbReference type="GO" id="GO:0007155">
    <property type="term" value="P:cell adhesion"/>
    <property type="evidence" value="ECO:0007669"/>
    <property type="project" value="UniProtKB-KW"/>
</dbReference>
<evidence type="ECO:0000256" key="1">
    <source>
        <dbReference type="ARBA" id="ARBA00004105"/>
    </source>
</evidence>
<evidence type="ECO:0000256" key="13">
    <source>
        <dbReference type="ARBA" id="ARBA00022889"/>
    </source>
</evidence>
<comment type="similarity">
    <text evidence="8">Belongs to the podocalyxin family.</text>
</comment>
<feature type="region of interest" description="Disordered" evidence="19">
    <location>
        <begin position="199"/>
        <end position="277"/>
    </location>
</feature>
<organism evidence="22 23">
    <name type="scientific">Parambassis ranga</name>
    <name type="common">Indian glassy fish</name>
    <dbReference type="NCBI Taxonomy" id="210632"/>
    <lineage>
        <taxon>Eukaryota</taxon>
        <taxon>Metazoa</taxon>
        <taxon>Chordata</taxon>
        <taxon>Craniata</taxon>
        <taxon>Vertebrata</taxon>
        <taxon>Euteleostomi</taxon>
        <taxon>Actinopterygii</taxon>
        <taxon>Neopterygii</taxon>
        <taxon>Teleostei</taxon>
        <taxon>Neoteleostei</taxon>
        <taxon>Acanthomorphata</taxon>
        <taxon>Ovalentaria</taxon>
        <taxon>Ambassidae</taxon>
        <taxon>Parambassis</taxon>
    </lineage>
</organism>
<keyword evidence="17" id="KW-0966">Cell projection</keyword>
<dbReference type="OrthoDB" id="9948358at2759"/>
<gene>
    <name evidence="23" type="primary">podxl</name>
</gene>
<keyword evidence="12 21" id="KW-0732">Signal</keyword>
<dbReference type="GO" id="GO:0001726">
    <property type="term" value="C:ruffle"/>
    <property type="evidence" value="ECO:0007669"/>
    <property type="project" value="UniProtKB-SubCell"/>
</dbReference>
<dbReference type="GO" id="GO:0016477">
    <property type="term" value="P:cell migration"/>
    <property type="evidence" value="ECO:0007669"/>
    <property type="project" value="InterPro"/>
</dbReference>
<evidence type="ECO:0000256" key="14">
    <source>
        <dbReference type="ARBA" id="ARBA00022989"/>
    </source>
</evidence>
<comment type="subcellular location">
    <subcellularLocation>
        <location evidence="2">Apical cell membrane</location>
    </subcellularLocation>
    <subcellularLocation>
        <location evidence="6">Cell projection</location>
        <location evidence="6">Filopodium</location>
    </subcellularLocation>
    <subcellularLocation>
        <location evidence="7">Cell projection</location>
        <location evidence="7">Lamellipodium</location>
    </subcellularLocation>
    <subcellularLocation>
        <location evidence="1">Cell projection</location>
        <location evidence="1">Microvillus</location>
    </subcellularLocation>
    <subcellularLocation>
        <location evidence="4">Cell projection</location>
        <location evidence="4">Ruffle</location>
    </subcellularLocation>
    <subcellularLocation>
        <location evidence="3">Membrane raft</location>
    </subcellularLocation>
    <subcellularLocation>
        <location evidence="5">Membrane</location>
        <topology evidence="5">Single-pass type I membrane protein</topology>
    </subcellularLocation>
</comment>
<dbReference type="Pfam" id="PF06365">
    <property type="entry name" value="CD34_antigen"/>
    <property type="match status" value="1"/>
</dbReference>
<evidence type="ECO:0000313" key="22">
    <source>
        <dbReference type="Proteomes" id="UP000515145"/>
    </source>
</evidence>
<reference evidence="23" key="1">
    <citation type="submission" date="2025-08" db="UniProtKB">
        <authorList>
            <consortium name="RefSeq"/>
        </authorList>
    </citation>
    <scope>IDENTIFICATION</scope>
</reference>
<dbReference type="InterPro" id="IPR013836">
    <property type="entry name" value="CD34/Podocalyxin"/>
</dbReference>
<evidence type="ECO:0000256" key="8">
    <source>
        <dbReference type="ARBA" id="ARBA00007029"/>
    </source>
</evidence>
<evidence type="ECO:0000256" key="3">
    <source>
        <dbReference type="ARBA" id="ARBA00004285"/>
    </source>
</evidence>
<evidence type="ECO:0000256" key="6">
    <source>
        <dbReference type="ARBA" id="ARBA00004486"/>
    </source>
</evidence>
<feature type="compositionally biased region" description="Low complexity" evidence="19">
    <location>
        <begin position="229"/>
        <end position="251"/>
    </location>
</feature>
<evidence type="ECO:0000256" key="19">
    <source>
        <dbReference type="SAM" id="MobiDB-lite"/>
    </source>
</evidence>
<feature type="compositionally biased region" description="Low complexity" evidence="19">
    <location>
        <begin position="260"/>
        <end position="277"/>
    </location>
</feature>
<dbReference type="PANTHER" id="PTHR12067:SF5">
    <property type="entry name" value="PODOCALYXIN"/>
    <property type="match status" value="1"/>
</dbReference>
<dbReference type="GO" id="GO:0033634">
    <property type="term" value="P:positive regulation of cell-cell adhesion mediated by integrin"/>
    <property type="evidence" value="ECO:0007669"/>
    <property type="project" value="TreeGrafter"/>
</dbReference>
<keyword evidence="16" id="KW-0325">Glycoprotein</keyword>
<feature type="compositionally biased region" description="Polar residues" evidence="19">
    <location>
        <begin position="158"/>
        <end position="170"/>
    </location>
</feature>
<dbReference type="PANTHER" id="PTHR12067">
    <property type="entry name" value="PODOCALYXIN"/>
    <property type="match status" value="1"/>
</dbReference>
<sequence length="460" mass="49516">MRATRTLTWLLLSFSLLFHGVSSTEEGRVVPTVAMVTPGGTTRISTAIERKSEALTTPTGTTAAPEAVEPPENPAKTTNAPITSTPIKTVASTTTTHSTTLHPTSNSPKAVSIQESDTTPGTTVTSSLPKTTTAATSQNSNTVVVVPSPTVQVSGSSEPSATSEPSGKVEQTITVTVTTAPQQRNSPTTIQVSIPLTTSQEVSKGSEETPKVTTLQATQPAGKQHHTTEITTTTTTQTTTPTPTTSSQTKTGPFTEENVTTTPGTTSPLSTTSTMTTVPTTAAPPKTFVYSLHNPHQAQEQKNLVEVCKRLMSNWQNGTCTLMWRHHNDKVLFDAVEINGKVNTSLAAQYYEEITKKPTDNKTLIAILASCGALLIMIVILAVCASHHRKPYNENQQHLTEELHTVENGYHDNPTLEVMEVQPEMQEKKVALNGEFNDSWIVPIDNLLKEDMPDEEDTHL</sequence>
<feature type="region of interest" description="Disordered" evidence="19">
    <location>
        <begin position="52"/>
        <end position="170"/>
    </location>
</feature>
<feature type="chain" id="PRO_5028280475" description="Podocalyxin" evidence="21">
    <location>
        <begin position="24"/>
        <end position="460"/>
    </location>
</feature>
<feature type="signal peptide" evidence="21">
    <location>
        <begin position="1"/>
        <end position="23"/>
    </location>
</feature>
<feature type="transmembrane region" description="Helical" evidence="20">
    <location>
        <begin position="364"/>
        <end position="385"/>
    </location>
</feature>
<feature type="compositionally biased region" description="Low complexity" evidence="19">
    <location>
        <begin position="54"/>
        <end position="67"/>
    </location>
</feature>
<dbReference type="GeneID" id="114432648"/>
<evidence type="ECO:0000256" key="2">
    <source>
        <dbReference type="ARBA" id="ARBA00004221"/>
    </source>
</evidence>
<dbReference type="Proteomes" id="UP000515145">
    <property type="component" value="Chromosome 2"/>
</dbReference>
<dbReference type="GO" id="GO:0030027">
    <property type="term" value="C:lamellipodium"/>
    <property type="evidence" value="ECO:0007669"/>
    <property type="project" value="UniProtKB-SubCell"/>
</dbReference>
<keyword evidence="10" id="KW-1003">Cell membrane</keyword>
<evidence type="ECO:0000256" key="20">
    <source>
        <dbReference type="SAM" id="Phobius"/>
    </source>
</evidence>
<dbReference type="GO" id="GO:0032534">
    <property type="term" value="P:regulation of microvillus assembly"/>
    <property type="evidence" value="ECO:0007669"/>
    <property type="project" value="TreeGrafter"/>
</dbReference>
<feature type="compositionally biased region" description="Low complexity" evidence="19">
    <location>
        <begin position="92"/>
        <end position="108"/>
    </location>
</feature>
<evidence type="ECO:0000256" key="5">
    <source>
        <dbReference type="ARBA" id="ARBA00004479"/>
    </source>
</evidence>
<dbReference type="RefSeq" id="XP_028256601.1">
    <property type="nucleotide sequence ID" value="XM_028400800.1"/>
</dbReference>
<evidence type="ECO:0000256" key="15">
    <source>
        <dbReference type="ARBA" id="ARBA00023136"/>
    </source>
</evidence>
<evidence type="ECO:0000313" key="23">
    <source>
        <dbReference type="RefSeq" id="XP_028256601.1"/>
    </source>
</evidence>
<keyword evidence="15 20" id="KW-0472">Membrane</keyword>
<protein>
    <recommendedName>
        <fullName evidence="9">Podocalyxin</fullName>
    </recommendedName>
    <alternativeName>
        <fullName evidence="18">Podocalyxin-like protein 1</fullName>
    </alternativeName>
</protein>
<feature type="compositionally biased region" description="Polar residues" evidence="19">
    <location>
        <begin position="76"/>
        <end position="91"/>
    </location>
</feature>
<evidence type="ECO:0000256" key="12">
    <source>
        <dbReference type="ARBA" id="ARBA00022729"/>
    </source>
</evidence>
<evidence type="ECO:0000256" key="9">
    <source>
        <dbReference type="ARBA" id="ARBA00017371"/>
    </source>
</evidence>
<dbReference type="CTD" id="5420"/>
<proteinExistence type="inferred from homology"/>
<keyword evidence="11 20" id="KW-0812">Transmembrane</keyword>
<evidence type="ECO:0000256" key="17">
    <source>
        <dbReference type="ARBA" id="ARBA00023273"/>
    </source>
</evidence>
<evidence type="ECO:0000256" key="18">
    <source>
        <dbReference type="ARBA" id="ARBA00031141"/>
    </source>
</evidence>
<evidence type="ECO:0000256" key="10">
    <source>
        <dbReference type="ARBA" id="ARBA00022475"/>
    </source>
</evidence>
<name>A0A6P7HWR1_9TELE</name>
<dbReference type="GO" id="GO:0045121">
    <property type="term" value="C:membrane raft"/>
    <property type="evidence" value="ECO:0007669"/>
    <property type="project" value="UniProtKB-SubCell"/>
</dbReference>
<keyword evidence="13" id="KW-0130">Cell adhesion</keyword>
<feature type="compositionally biased region" description="Polar residues" evidence="19">
    <location>
        <begin position="211"/>
        <end position="221"/>
    </location>
</feature>
<accession>A0A6P7HWR1</accession>
<evidence type="ECO:0000256" key="4">
    <source>
        <dbReference type="ARBA" id="ARBA00004466"/>
    </source>
</evidence>
<feature type="compositionally biased region" description="Low complexity" evidence="19">
    <location>
        <begin position="122"/>
        <end position="157"/>
    </location>
</feature>
<dbReference type="GO" id="GO:0031528">
    <property type="term" value="C:microvillus membrane"/>
    <property type="evidence" value="ECO:0007669"/>
    <property type="project" value="TreeGrafter"/>
</dbReference>
<dbReference type="GO" id="GO:0030175">
    <property type="term" value="C:filopodium"/>
    <property type="evidence" value="ECO:0007669"/>
    <property type="project" value="UniProtKB-SubCell"/>
</dbReference>
<evidence type="ECO:0000256" key="21">
    <source>
        <dbReference type="SAM" id="SignalP"/>
    </source>
</evidence>
<keyword evidence="14 20" id="KW-1133">Transmembrane helix</keyword>
<evidence type="ECO:0000256" key="7">
    <source>
        <dbReference type="ARBA" id="ARBA00004510"/>
    </source>
</evidence>
<dbReference type="InParanoid" id="A0A6P7HWR1"/>
<evidence type="ECO:0000256" key="16">
    <source>
        <dbReference type="ARBA" id="ARBA00023180"/>
    </source>
</evidence>
<dbReference type="GO" id="GO:0016324">
    <property type="term" value="C:apical plasma membrane"/>
    <property type="evidence" value="ECO:0007669"/>
    <property type="project" value="UniProtKB-SubCell"/>
</dbReference>